<organism evidence="2 3">
    <name type="scientific">Salvia divinorum</name>
    <name type="common">Maria pastora</name>
    <name type="synonym">Diviner's sage</name>
    <dbReference type="NCBI Taxonomy" id="28513"/>
    <lineage>
        <taxon>Eukaryota</taxon>
        <taxon>Viridiplantae</taxon>
        <taxon>Streptophyta</taxon>
        <taxon>Embryophyta</taxon>
        <taxon>Tracheophyta</taxon>
        <taxon>Spermatophyta</taxon>
        <taxon>Magnoliopsida</taxon>
        <taxon>eudicotyledons</taxon>
        <taxon>Gunneridae</taxon>
        <taxon>Pentapetalae</taxon>
        <taxon>asterids</taxon>
        <taxon>lamiids</taxon>
        <taxon>Lamiales</taxon>
        <taxon>Lamiaceae</taxon>
        <taxon>Nepetoideae</taxon>
        <taxon>Mentheae</taxon>
        <taxon>Salviinae</taxon>
        <taxon>Salvia</taxon>
        <taxon>Salvia subgen. Calosphace</taxon>
    </lineage>
</organism>
<feature type="region of interest" description="Disordered" evidence="1">
    <location>
        <begin position="63"/>
        <end position="110"/>
    </location>
</feature>
<sequence>MAKNRNKKKSGSTAMAVDSSTANNSVTDEPQGRNTLSFSMDVSETVAKRDSVGGGLLRKVKVGRPMKRSKNVRKKKAVAKALSKSEKSVEKCSKSESKVLRTKSAKNLYQ</sequence>
<feature type="compositionally biased region" description="Basic and acidic residues" evidence="1">
    <location>
        <begin position="83"/>
        <end position="99"/>
    </location>
</feature>
<accession>A0ABD1G3M1</accession>
<dbReference type="Proteomes" id="UP001567538">
    <property type="component" value="Unassembled WGS sequence"/>
</dbReference>
<evidence type="ECO:0000313" key="2">
    <source>
        <dbReference type="EMBL" id="KAL1537759.1"/>
    </source>
</evidence>
<dbReference type="EMBL" id="JBEAFC010000011">
    <property type="protein sequence ID" value="KAL1537759.1"/>
    <property type="molecule type" value="Genomic_DNA"/>
</dbReference>
<evidence type="ECO:0000313" key="3">
    <source>
        <dbReference type="Proteomes" id="UP001567538"/>
    </source>
</evidence>
<dbReference type="AlphaFoldDB" id="A0ABD1G3M1"/>
<feature type="compositionally biased region" description="Basic residues" evidence="1">
    <location>
        <begin position="1"/>
        <end position="10"/>
    </location>
</feature>
<evidence type="ECO:0000256" key="1">
    <source>
        <dbReference type="SAM" id="MobiDB-lite"/>
    </source>
</evidence>
<feature type="region of interest" description="Disordered" evidence="1">
    <location>
        <begin position="1"/>
        <end position="40"/>
    </location>
</feature>
<feature type="compositionally biased region" description="Polar residues" evidence="1">
    <location>
        <begin position="18"/>
        <end position="40"/>
    </location>
</feature>
<comment type="caution">
    <text evidence="2">The sequence shown here is derived from an EMBL/GenBank/DDBJ whole genome shotgun (WGS) entry which is preliminary data.</text>
</comment>
<protein>
    <submittedName>
        <fullName evidence="2">Uncharacterized protein</fullName>
    </submittedName>
</protein>
<feature type="compositionally biased region" description="Basic residues" evidence="1">
    <location>
        <begin position="63"/>
        <end position="78"/>
    </location>
</feature>
<dbReference type="PANTHER" id="PTHR36385">
    <property type="entry name" value="OS07G0562900 PROTEIN"/>
    <property type="match status" value="1"/>
</dbReference>
<proteinExistence type="predicted"/>
<keyword evidence="3" id="KW-1185">Reference proteome</keyword>
<reference evidence="2 3" key="1">
    <citation type="submission" date="2024-06" db="EMBL/GenBank/DDBJ databases">
        <title>A chromosome level genome sequence of Diviner's sage (Salvia divinorum).</title>
        <authorList>
            <person name="Ford S.A."/>
            <person name="Ro D.-K."/>
            <person name="Ness R.W."/>
            <person name="Phillips M.A."/>
        </authorList>
    </citation>
    <scope>NUCLEOTIDE SEQUENCE [LARGE SCALE GENOMIC DNA]</scope>
    <source>
        <strain evidence="2">SAF-2024a</strain>
        <tissue evidence="2">Leaf</tissue>
    </source>
</reference>
<gene>
    <name evidence="2" type="ORF">AAHA92_30243</name>
</gene>
<dbReference type="PANTHER" id="PTHR36385:SF1">
    <property type="entry name" value="OS07G0562900 PROTEIN"/>
    <property type="match status" value="1"/>
</dbReference>
<name>A0ABD1G3M1_SALDI</name>